<keyword evidence="6" id="KW-0805">Transcription regulation</keyword>
<evidence type="ECO:0000313" key="9">
    <source>
        <dbReference type="EMBL" id="SHJ54191.1"/>
    </source>
</evidence>
<dbReference type="GO" id="GO:0003723">
    <property type="term" value="F:RNA binding"/>
    <property type="evidence" value="ECO:0007669"/>
    <property type="project" value="UniProtKB-KW"/>
</dbReference>
<evidence type="ECO:0000256" key="6">
    <source>
        <dbReference type="ARBA" id="ARBA00023015"/>
    </source>
</evidence>
<dbReference type="STRING" id="1121476.SAMN02745751_02815"/>
<sequence>MKRTGIGKIALMLALNEGAALERHIEKFEEQNYMLYRGKVGSMETGKIFAAVETAAMREDMIRENYREEHALYHATMEAFSAYCRGQVDLGNVLRSTGLVFSIARGNLVSGDKSSGEWIAVVLYGQIGSPRQGFEHEAIGMGIQPV</sequence>
<evidence type="ECO:0000256" key="8">
    <source>
        <dbReference type="ARBA" id="ARBA00023163"/>
    </source>
</evidence>
<keyword evidence="7" id="KW-0010">Activator</keyword>
<dbReference type="InterPro" id="IPR015111">
    <property type="entry name" value="Regulatory_HutP"/>
</dbReference>
<proteinExistence type="inferred from homology"/>
<evidence type="ECO:0000313" key="10">
    <source>
        <dbReference type="Proteomes" id="UP000184052"/>
    </source>
</evidence>
<keyword evidence="8" id="KW-0804">Transcription</keyword>
<dbReference type="RefSeq" id="WP_281257999.1">
    <property type="nucleotide sequence ID" value="NZ_FQZL01000024.1"/>
</dbReference>
<evidence type="ECO:0000256" key="4">
    <source>
        <dbReference type="ARBA" id="ARBA00019377"/>
    </source>
</evidence>
<comment type="function">
    <text evidence="1">Antiterminator that binds to cis-acting regulatory sequences on the mRNA in the presence of histidine, thereby suppressing transcription termination and activating the hut operon for histidine utilization.</text>
</comment>
<dbReference type="Gene3D" id="3.40.1510.10">
    <property type="entry name" value="Hut operon regulatory protein HutP"/>
    <property type="match status" value="1"/>
</dbReference>
<evidence type="ECO:0000256" key="2">
    <source>
        <dbReference type="ARBA" id="ARBA00009992"/>
    </source>
</evidence>
<reference evidence="9 10" key="1">
    <citation type="submission" date="2016-11" db="EMBL/GenBank/DDBJ databases">
        <authorList>
            <person name="Jaros S."/>
            <person name="Januszkiewicz K."/>
            <person name="Wedrychowicz H."/>
        </authorList>
    </citation>
    <scope>NUCLEOTIDE SEQUENCE [LARGE SCALE GENOMIC DNA]</scope>
    <source>
        <strain evidence="9 10">DSM 17477</strain>
    </source>
</reference>
<keyword evidence="10" id="KW-1185">Reference proteome</keyword>
<gene>
    <name evidence="9" type="ORF">SAMN02745751_02815</name>
</gene>
<dbReference type="InterPro" id="IPR036482">
    <property type="entry name" value="Regulatory_HutP_sf"/>
</dbReference>
<accession>A0A1M6K5I4</accession>
<name>A0A1M6K5I4_9FIRM</name>
<organism evidence="9 10">
    <name type="scientific">Dethiosulfatibacter aminovorans DSM 17477</name>
    <dbReference type="NCBI Taxonomy" id="1121476"/>
    <lineage>
        <taxon>Bacteria</taxon>
        <taxon>Bacillati</taxon>
        <taxon>Bacillota</taxon>
        <taxon>Tissierellia</taxon>
        <taxon>Dethiosulfatibacter</taxon>
    </lineage>
</organism>
<evidence type="ECO:0000256" key="7">
    <source>
        <dbReference type="ARBA" id="ARBA00023159"/>
    </source>
</evidence>
<comment type="subunit">
    <text evidence="3">Homohexamer.</text>
</comment>
<evidence type="ECO:0000256" key="1">
    <source>
        <dbReference type="ARBA" id="ARBA00002945"/>
    </source>
</evidence>
<evidence type="ECO:0000256" key="5">
    <source>
        <dbReference type="ARBA" id="ARBA00022884"/>
    </source>
</evidence>
<dbReference type="AlphaFoldDB" id="A0A1M6K5I4"/>
<dbReference type="EMBL" id="FQZL01000024">
    <property type="protein sequence ID" value="SHJ54191.1"/>
    <property type="molecule type" value="Genomic_DNA"/>
</dbReference>
<keyword evidence="5" id="KW-0694">RNA-binding</keyword>
<comment type="similarity">
    <text evidence="2">Belongs to the HutP family.</text>
</comment>
<dbReference type="Proteomes" id="UP000184052">
    <property type="component" value="Unassembled WGS sequence"/>
</dbReference>
<dbReference type="Pfam" id="PF09021">
    <property type="entry name" value="HutP"/>
    <property type="match status" value="1"/>
</dbReference>
<evidence type="ECO:0000256" key="3">
    <source>
        <dbReference type="ARBA" id="ARBA00011643"/>
    </source>
</evidence>
<protein>
    <recommendedName>
        <fullName evidence="4">Hut operon positive regulatory protein</fullName>
    </recommendedName>
</protein>
<dbReference type="SUPFAM" id="SSF111064">
    <property type="entry name" value="Hut operon positive regulatory protein HutP"/>
    <property type="match status" value="1"/>
</dbReference>